<name>A0A6P8AQ16_PYRGI</name>
<keyword evidence="1" id="KW-1185">Reference proteome</keyword>
<organism evidence="1 2">
    <name type="scientific">Pyricularia grisea</name>
    <name type="common">Crabgrass-specific blast fungus</name>
    <name type="synonym">Magnaporthe grisea</name>
    <dbReference type="NCBI Taxonomy" id="148305"/>
    <lineage>
        <taxon>Eukaryota</taxon>
        <taxon>Fungi</taxon>
        <taxon>Dikarya</taxon>
        <taxon>Ascomycota</taxon>
        <taxon>Pezizomycotina</taxon>
        <taxon>Sordariomycetes</taxon>
        <taxon>Sordariomycetidae</taxon>
        <taxon>Magnaporthales</taxon>
        <taxon>Pyriculariaceae</taxon>
        <taxon>Pyricularia</taxon>
    </lineage>
</organism>
<reference evidence="2" key="2">
    <citation type="submission" date="2019-10" db="EMBL/GenBank/DDBJ databases">
        <authorList>
            <consortium name="NCBI Genome Project"/>
        </authorList>
    </citation>
    <scope>NUCLEOTIDE SEQUENCE</scope>
    <source>
        <strain evidence="2">NI907</strain>
    </source>
</reference>
<reference evidence="1 2" key="1">
    <citation type="journal article" date="2019" name="Mol. Biol. Evol.">
        <title>Blast fungal genomes show frequent chromosomal changes, gene gains and losses, and effector gene turnover.</title>
        <authorList>
            <person name="Gomez Luciano L.B."/>
            <person name="Jason Tsai I."/>
            <person name="Chuma I."/>
            <person name="Tosa Y."/>
            <person name="Chen Y.H."/>
            <person name="Li J.Y."/>
            <person name="Li M.Y."/>
            <person name="Jade Lu M.Y."/>
            <person name="Nakayashiki H."/>
            <person name="Li W.H."/>
        </authorList>
    </citation>
    <scope>NUCLEOTIDE SEQUENCE [LARGE SCALE GENOMIC DNA]</scope>
    <source>
        <strain evidence="1 2">NI907</strain>
    </source>
</reference>
<gene>
    <name evidence="2" type="ORF">PgNI_11459</name>
</gene>
<dbReference type="Proteomes" id="UP000515153">
    <property type="component" value="Chromosome VI"/>
</dbReference>
<dbReference type="AlphaFoldDB" id="A0A6P8AQ16"/>
<reference evidence="2" key="3">
    <citation type="submission" date="2025-08" db="UniProtKB">
        <authorList>
            <consortium name="RefSeq"/>
        </authorList>
    </citation>
    <scope>IDENTIFICATION</scope>
    <source>
        <strain evidence="2">NI907</strain>
    </source>
</reference>
<evidence type="ECO:0000313" key="1">
    <source>
        <dbReference type="Proteomes" id="UP000515153"/>
    </source>
</evidence>
<sequence>MDGNAGLLPPNRPPRPVNTCCAFSCAPLGDRDDQLSPIQSPSPRINRRHPAWLLMYM</sequence>
<dbReference type="KEGG" id="pgri:PgNI_11459"/>
<proteinExistence type="predicted"/>
<dbReference type="RefSeq" id="XP_030976987.1">
    <property type="nucleotide sequence ID" value="XM_031131426.1"/>
</dbReference>
<protein>
    <submittedName>
        <fullName evidence="2">Uncharacterized protein</fullName>
    </submittedName>
</protein>
<accession>A0A6P8AQ16</accession>
<dbReference type="GeneID" id="41966331"/>
<evidence type="ECO:0000313" key="2">
    <source>
        <dbReference type="RefSeq" id="XP_030976987.1"/>
    </source>
</evidence>